<evidence type="ECO:0000256" key="2">
    <source>
        <dbReference type="ARBA" id="ARBA00012438"/>
    </source>
</evidence>
<protein>
    <recommendedName>
        <fullName evidence="2">histidine kinase</fullName>
        <ecNumber evidence="2">2.7.13.3</ecNumber>
    </recommendedName>
</protein>
<keyword evidence="7" id="KW-0472">Membrane</keyword>
<evidence type="ECO:0000256" key="3">
    <source>
        <dbReference type="ARBA" id="ARBA00022553"/>
    </source>
</evidence>
<dbReference type="SUPFAM" id="SSF47384">
    <property type="entry name" value="Homodimeric domain of signal transducing histidine kinase"/>
    <property type="match status" value="1"/>
</dbReference>
<dbReference type="AlphaFoldDB" id="A0A364Y8T9"/>
<keyword evidence="4" id="KW-0808">Transferase</keyword>
<dbReference type="InterPro" id="IPR036097">
    <property type="entry name" value="HisK_dim/P_sf"/>
</dbReference>
<evidence type="ECO:0000256" key="7">
    <source>
        <dbReference type="SAM" id="Phobius"/>
    </source>
</evidence>
<dbReference type="InterPro" id="IPR004358">
    <property type="entry name" value="Sig_transdc_His_kin-like_C"/>
</dbReference>
<proteinExistence type="predicted"/>
<dbReference type="GO" id="GO:0000155">
    <property type="term" value="F:phosphorelay sensor kinase activity"/>
    <property type="evidence" value="ECO:0007669"/>
    <property type="project" value="InterPro"/>
</dbReference>
<dbReference type="SUPFAM" id="SSF55874">
    <property type="entry name" value="ATPase domain of HSP90 chaperone/DNA topoisomerase II/histidine kinase"/>
    <property type="match status" value="1"/>
</dbReference>
<evidence type="ECO:0000313" key="9">
    <source>
        <dbReference type="EMBL" id="RAW02779.1"/>
    </source>
</evidence>
<dbReference type="OrthoDB" id="5522855at2"/>
<dbReference type="SMART" id="SM00387">
    <property type="entry name" value="HATPase_c"/>
    <property type="match status" value="1"/>
</dbReference>
<dbReference type="Pfam" id="PF02518">
    <property type="entry name" value="HATPase_c"/>
    <property type="match status" value="1"/>
</dbReference>
<keyword evidence="6" id="KW-0175">Coiled coil</keyword>
<dbReference type="InterPro" id="IPR052162">
    <property type="entry name" value="Sensor_kinase/Photoreceptor"/>
</dbReference>
<keyword evidence="5" id="KW-0418">Kinase</keyword>
<feature type="domain" description="Histidine kinase" evidence="8">
    <location>
        <begin position="324"/>
        <end position="536"/>
    </location>
</feature>
<dbReference type="InterPro" id="IPR003594">
    <property type="entry name" value="HATPase_dom"/>
</dbReference>
<comment type="catalytic activity">
    <reaction evidence="1">
        <text>ATP + protein L-histidine = ADP + protein N-phospho-L-histidine.</text>
        <dbReference type="EC" id="2.7.13.3"/>
    </reaction>
</comment>
<reference evidence="9 10" key="1">
    <citation type="submission" date="2018-06" db="EMBL/GenBank/DDBJ databases">
        <title>Chryseolinea flavus sp. nov., a member of the phylum Bacteroidetes isolated from soil.</title>
        <authorList>
            <person name="Li Y."/>
            <person name="Wang J."/>
        </authorList>
    </citation>
    <scope>NUCLEOTIDE SEQUENCE [LARGE SCALE GENOMIC DNA]</scope>
    <source>
        <strain evidence="9 10">SDU1-6</strain>
    </source>
</reference>
<dbReference type="InterPro" id="IPR005467">
    <property type="entry name" value="His_kinase_dom"/>
</dbReference>
<dbReference type="InterPro" id="IPR036890">
    <property type="entry name" value="HATPase_C_sf"/>
</dbReference>
<name>A0A364Y8T9_9BACT</name>
<sequence length="538" mass="62136">MTDRGMTNLREKNFIYVVVAIINLLLLADILLTYYNNTIIEKNRALQNEAETIKLFTEQIGKSTIHGIDIGIRGYAIIREERFFSPVDSALLRKDSILNNIETRLVKQGYDKLGEFHALRDSLQSYVKFCLEMRNLLAQNRDDDFKKLFTSDRGLYLWLQYLQCQKNIATFEDRINAEAQSQYESALKRNHILQIVLFLICLPTLLYTAYHTRKTFKLSTLLHESEADKNKLLTEQNQQLETNVSERTKEIQQQSDALQLQSEEIAAQRDALAEQNKKLQHAHNIIERHNEVLEAEVDLRTQQLKQANQELIEQNNQLEQFAFISAHNLRAPLARILGLAHVMELSDSPQEKNSVMQKLVSSTKDLDNVIRDLNTILDIKKHTSNFIEVDLQASLDRVSKILERECEETNARLSSNFTEMRKVYAVGPYVDSILYNLISNSIKYRHPDRVPEIQIQTQLEHEYVKLSVVDNGLGIDLTKYGNSMFNLYKRFHLHMEGRGLGLYLIKTQMAALGGKIHVESEPEVGTTFSVYFKKEALV</sequence>
<keyword evidence="3" id="KW-0597">Phosphoprotein</keyword>
<dbReference type="PROSITE" id="PS50109">
    <property type="entry name" value="HIS_KIN"/>
    <property type="match status" value="1"/>
</dbReference>
<dbReference type="PANTHER" id="PTHR43304">
    <property type="entry name" value="PHYTOCHROME-LIKE PROTEIN CPH1"/>
    <property type="match status" value="1"/>
</dbReference>
<evidence type="ECO:0000256" key="1">
    <source>
        <dbReference type="ARBA" id="ARBA00000085"/>
    </source>
</evidence>
<comment type="caution">
    <text evidence="9">The sequence shown here is derived from an EMBL/GenBank/DDBJ whole genome shotgun (WGS) entry which is preliminary data.</text>
</comment>
<dbReference type="PRINTS" id="PR00344">
    <property type="entry name" value="BCTRLSENSOR"/>
</dbReference>
<evidence type="ECO:0000256" key="5">
    <source>
        <dbReference type="ARBA" id="ARBA00022777"/>
    </source>
</evidence>
<dbReference type="Gene3D" id="1.10.287.130">
    <property type="match status" value="1"/>
</dbReference>
<dbReference type="Gene3D" id="3.30.565.10">
    <property type="entry name" value="Histidine kinase-like ATPase, C-terminal domain"/>
    <property type="match status" value="1"/>
</dbReference>
<evidence type="ECO:0000313" key="10">
    <source>
        <dbReference type="Proteomes" id="UP000251889"/>
    </source>
</evidence>
<feature type="coiled-coil region" evidence="6">
    <location>
        <begin position="223"/>
        <end position="321"/>
    </location>
</feature>
<evidence type="ECO:0000256" key="6">
    <source>
        <dbReference type="SAM" id="Coils"/>
    </source>
</evidence>
<dbReference type="EC" id="2.7.13.3" evidence="2"/>
<dbReference type="Proteomes" id="UP000251889">
    <property type="component" value="Unassembled WGS sequence"/>
</dbReference>
<dbReference type="EMBL" id="QMFY01000001">
    <property type="protein sequence ID" value="RAW02779.1"/>
    <property type="molecule type" value="Genomic_DNA"/>
</dbReference>
<gene>
    <name evidence="9" type="ORF">DQQ10_01335</name>
</gene>
<accession>A0A364Y8T9</accession>
<evidence type="ECO:0000259" key="8">
    <source>
        <dbReference type="PROSITE" id="PS50109"/>
    </source>
</evidence>
<feature type="transmembrane region" description="Helical" evidence="7">
    <location>
        <begin position="14"/>
        <end position="35"/>
    </location>
</feature>
<organism evidence="9 10">
    <name type="scientific">Pseudochryseolinea flava</name>
    <dbReference type="NCBI Taxonomy" id="2059302"/>
    <lineage>
        <taxon>Bacteria</taxon>
        <taxon>Pseudomonadati</taxon>
        <taxon>Bacteroidota</taxon>
        <taxon>Cytophagia</taxon>
        <taxon>Cytophagales</taxon>
        <taxon>Fulvivirgaceae</taxon>
        <taxon>Pseudochryseolinea</taxon>
    </lineage>
</organism>
<evidence type="ECO:0000256" key="4">
    <source>
        <dbReference type="ARBA" id="ARBA00022679"/>
    </source>
</evidence>
<keyword evidence="10" id="KW-1185">Reference proteome</keyword>
<keyword evidence="7" id="KW-1133">Transmembrane helix</keyword>
<dbReference type="PANTHER" id="PTHR43304:SF1">
    <property type="entry name" value="PAC DOMAIN-CONTAINING PROTEIN"/>
    <property type="match status" value="1"/>
</dbReference>
<keyword evidence="7" id="KW-0812">Transmembrane</keyword>